<keyword evidence="2" id="KW-1185">Reference proteome</keyword>
<gene>
    <name evidence="1" type="ORF">BT96DRAFT_653787</name>
</gene>
<sequence>MPRFTQELSSLGFLEQIRGTLDTMTGSALYYLTAFLASSTVLPSNDAIKGVAGQYLLGLGIGDITGPVVETNMMGYASLPQTIPACTCVNEVALSLSPKKLILQTVSFSLMPVNLVTCDTNYSFPMDIHCLLNSYTDRRFAQISLWETPAFAAQSSPI</sequence>
<proteinExistence type="predicted"/>
<dbReference type="Proteomes" id="UP000799118">
    <property type="component" value="Unassembled WGS sequence"/>
</dbReference>
<dbReference type="EMBL" id="ML770146">
    <property type="protein sequence ID" value="KAE9384436.1"/>
    <property type="molecule type" value="Genomic_DNA"/>
</dbReference>
<accession>A0A6A4GFV6</accession>
<evidence type="ECO:0000313" key="2">
    <source>
        <dbReference type="Proteomes" id="UP000799118"/>
    </source>
</evidence>
<name>A0A6A4GFV6_9AGAR</name>
<reference evidence="1" key="1">
    <citation type="journal article" date="2019" name="Environ. Microbiol.">
        <title>Fungal ecological strategies reflected in gene transcription - a case study of two litter decomposers.</title>
        <authorList>
            <person name="Barbi F."/>
            <person name="Kohler A."/>
            <person name="Barry K."/>
            <person name="Baskaran P."/>
            <person name="Daum C."/>
            <person name="Fauchery L."/>
            <person name="Ihrmark K."/>
            <person name="Kuo A."/>
            <person name="LaButti K."/>
            <person name="Lipzen A."/>
            <person name="Morin E."/>
            <person name="Grigoriev I.V."/>
            <person name="Henrissat B."/>
            <person name="Lindahl B."/>
            <person name="Martin F."/>
        </authorList>
    </citation>
    <scope>NUCLEOTIDE SEQUENCE</scope>
    <source>
        <strain evidence="1">JB14</strain>
    </source>
</reference>
<evidence type="ECO:0000313" key="1">
    <source>
        <dbReference type="EMBL" id="KAE9384436.1"/>
    </source>
</evidence>
<organism evidence="1 2">
    <name type="scientific">Gymnopus androsaceus JB14</name>
    <dbReference type="NCBI Taxonomy" id="1447944"/>
    <lineage>
        <taxon>Eukaryota</taxon>
        <taxon>Fungi</taxon>
        <taxon>Dikarya</taxon>
        <taxon>Basidiomycota</taxon>
        <taxon>Agaricomycotina</taxon>
        <taxon>Agaricomycetes</taxon>
        <taxon>Agaricomycetidae</taxon>
        <taxon>Agaricales</taxon>
        <taxon>Marasmiineae</taxon>
        <taxon>Omphalotaceae</taxon>
        <taxon>Gymnopus</taxon>
    </lineage>
</organism>
<dbReference type="AlphaFoldDB" id="A0A6A4GFV6"/>
<protein>
    <submittedName>
        <fullName evidence="1">Uncharacterized protein</fullName>
    </submittedName>
</protein>